<reference evidence="8" key="1">
    <citation type="submission" date="2021-01" db="EMBL/GenBank/DDBJ databases">
        <authorList>
            <person name="Corre E."/>
            <person name="Pelletier E."/>
            <person name="Niang G."/>
            <person name="Scheremetjew M."/>
            <person name="Finn R."/>
            <person name="Kale V."/>
            <person name="Holt S."/>
            <person name="Cochrane G."/>
            <person name="Meng A."/>
            <person name="Brown T."/>
            <person name="Cohen L."/>
        </authorList>
    </citation>
    <scope>NUCLEOTIDE SEQUENCE</scope>
    <source>
        <strain evidence="8">CCCM 845</strain>
    </source>
</reference>
<feature type="compositionally biased region" description="Gly residues" evidence="5">
    <location>
        <begin position="61"/>
        <end position="74"/>
    </location>
</feature>
<feature type="region of interest" description="Disordered" evidence="5">
    <location>
        <begin position="20"/>
        <end position="77"/>
    </location>
</feature>
<feature type="zinc finger region" description="C3H1-type" evidence="4">
    <location>
        <begin position="75"/>
        <end position="103"/>
    </location>
</feature>
<evidence type="ECO:0000259" key="6">
    <source>
        <dbReference type="PROSITE" id="PS50103"/>
    </source>
</evidence>
<evidence type="ECO:0000256" key="3">
    <source>
        <dbReference type="ARBA" id="ARBA00022833"/>
    </source>
</evidence>
<dbReference type="EMBL" id="HBHN01009425">
    <property type="protein sequence ID" value="CAD9725303.1"/>
    <property type="molecule type" value="Transcribed_RNA"/>
</dbReference>
<evidence type="ECO:0000256" key="1">
    <source>
        <dbReference type="ARBA" id="ARBA00022723"/>
    </source>
</evidence>
<proteinExistence type="predicted"/>
<gene>
    <name evidence="7" type="ORF">PMIC02512_LOCUS2570</name>
    <name evidence="8" type="ORF">PMIC02512_LOCUS2578</name>
</gene>
<dbReference type="PROSITE" id="PS50103">
    <property type="entry name" value="ZF_C3H1"/>
    <property type="match status" value="1"/>
</dbReference>
<dbReference type="InterPro" id="IPR000571">
    <property type="entry name" value="Znf_CCCH"/>
</dbReference>
<evidence type="ECO:0000313" key="8">
    <source>
        <dbReference type="EMBL" id="CAD9725311.1"/>
    </source>
</evidence>
<dbReference type="EMBL" id="HBHN01009448">
    <property type="protein sequence ID" value="CAD9725311.1"/>
    <property type="molecule type" value="Transcribed_RNA"/>
</dbReference>
<evidence type="ECO:0000256" key="2">
    <source>
        <dbReference type="ARBA" id="ARBA00022771"/>
    </source>
</evidence>
<keyword evidence="2 4" id="KW-0863">Zinc-finger</keyword>
<organism evidence="8">
    <name type="scientific">Prorocentrum micans</name>
    <name type="common">Red tide dinoflagellate</name>
    <dbReference type="NCBI Taxonomy" id="2945"/>
    <lineage>
        <taxon>Eukaryota</taxon>
        <taxon>Sar</taxon>
        <taxon>Alveolata</taxon>
        <taxon>Dinophyceae</taxon>
        <taxon>Prorocentrales</taxon>
        <taxon>Prorocentraceae</taxon>
        <taxon>Prorocentrum</taxon>
    </lineage>
</organism>
<evidence type="ECO:0000256" key="4">
    <source>
        <dbReference type="PROSITE-ProRule" id="PRU00723"/>
    </source>
</evidence>
<dbReference type="Pfam" id="PF00642">
    <property type="entry name" value="zf-CCCH"/>
    <property type="match status" value="1"/>
</dbReference>
<accession>A0A7S2X565</accession>
<protein>
    <recommendedName>
        <fullName evidence="6">C3H1-type domain-containing protein</fullName>
    </recommendedName>
</protein>
<sequence length="103" mass="10928">MFVKEQGKYQASKVNITCLSEDNEDWKNKNKGGGKGDGKGKSSSGYNPYGSDGQWKPPWRQGGGGGGGGGGRFQGGARPICHAFRKHGFCRGGDTCSFSHDPE</sequence>
<evidence type="ECO:0000256" key="5">
    <source>
        <dbReference type="SAM" id="MobiDB-lite"/>
    </source>
</evidence>
<evidence type="ECO:0000313" key="7">
    <source>
        <dbReference type="EMBL" id="CAD9725303.1"/>
    </source>
</evidence>
<name>A0A7S2X565_PROMC</name>
<keyword evidence="3 4" id="KW-0862">Zinc</keyword>
<feature type="domain" description="C3H1-type" evidence="6">
    <location>
        <begin position="75"/>
        <end position="103"/>
    </location>
</feature>
<dbReference type="InterPro" id="IPR036855">
    <property type="entry name" value="Znf_CCCH_sf"/>
</dbReference>
<keyword evidence="1 4" id="KW-0479">Metal-binding</keyword>
<dbReference type="GO" id="GO:0008270">
    <property type="term" value="F:zinc ion binding"/>
    <property type="evidence" value="ECO:0007669"/>
    <property type="project" value="UniProtKB-KW"/>
</dbReference>
<dbReference type="AlphaFoldDB" id="A0A7S2X565"/>
<dbReference type="SUPFAM" id="SSF90229">
    <property type="entry name" value="CCCH zinc finger"/>
    <property type="match status" value="1"/>
</dbReference>